<feature type="region of interest" description="Disordered" evidence="28">
    <location>
        <begin position="1336"/>
        <end position="1479"/>
    </location>
</feature>
<dbReference type="InterPro" id="IPR048960">
    <property type="entry name" value="POLQ-like_helical"/>
</dbReference>
<dbReference type="FunFam" id="3.40.50.300:FF:000885">
    <property type="entry name" value="DNA polymerase theta"/>
    <property type="match status" value="1"/>
</dbReference>
<keyword evidence="21" id="KW-0511">Multifunctional enzyme</keyword>
<dbReference type="GO" id="GO:0003964">
    <property type="term" value="F:RNA-directed DNA polymerase activity"/>
    <property type="evidence" value="ECO:0007669"/>
    <property type="project" value="UniProtKB-EC"/>
</dbReference>
<comment type="cofactor">
    <cofactor evidence="1">
        <name>Mg(2+)</name>
        <dbReference type="ChEBI" id="CHEBI:18420"/>
    </cofactor>
</comment>
<dbReference type="Pfam" id="PF20470">
    <property type="entry name" value="HTH_61"/>
    <property type="match status" value="1"/>
</dbReference>
<dbReference type="PANTHER" id="PTHR10133:SF62">
    <property type="entry name" value="DNA POLYMERASE THETA"/>
    <property type="match status" value="1"/>
</dbReference>
<dbReference type="SMART" id="SM00490">
    <property type="entry name" value="HELICc"/>
    <property type="match status" value="1"/>
</dbReference>
<gene>
    <name evidence="31" type="primary">POLQ</name>
</gene>
<evidence type="ECO:0000256" key="18">
    <source>
        <dbReference type="ARBA" id="ARBA00022990"/>
    </source>
</evidence>
<feature type="region of interest" description="Disordered" evidence="28">
    <location>
        <begin position="1738"/>
        <end position="1763"/>
    </location>
</feature>
<evidence type="ECO:0000256" key="28">
    <source>
        <dbReference type="SAM" id="MobiDB-lite"/>
    </source>
</evidence>
<feature type="compositionally biased region" description="Basic and acidic residues" evidence="28">
    <location>
        <begin position="1254"/>
        <end position="1276"/>
    </location>
</feature>
<dbReference type="FunFam" id="1.10.150.20:FF:000036">
    <property type="entry name" value="Polymerase (DNA directed), theta"/>
    <property type="match status" value="1"/>
</dbReference>
<keyword evidence="10" id="KW-0808">Transferase</keyword>
<evidence type="ECO:0000256" key="15">
    <source>
        <dbReference type="ARBA" id="ARBA00022806"/>
    </source>
</evidence>
<dbReference type="CDD" id="cd18795">
    <property type="entry name" value="SF2_C_Ski2"/>
    <property type="match status" value="1"/>
</dbReference>
<protein>
    <recommendedName>
        <fullName evidence="26">DNA polymerase theta</fullName>
        <ecNumber evidence="6">2.7.7.49</ecNumber>
        <ecNumber evidence="5">2.7.7.7</ecNumber>
        <ecNumber evidence="7">3.6.4.12</ecNumber>
    </recommendedName>
    <alternativeName>
        <fullName evidence="27">DNA polymerase eta</fullName>
    </alternativeName>
</protein>
<dbReference type="Gene3D" id="1.10.150.20">
    <property type="entry name" value="5' to 3' exonuclease, C-terminal subdomain"/>
    <property type="match status" value="1"/>
</dbReference>
<comment type="similarity">
    <text evidence="4">Belongs to the DNA polymerase type-A family.</text>
</comment>
<dbReference type="EC" id="3.6.4.12" evidence="7"/>
<dbReference type="GO" id="GO:0005524">
    <property type="term" value="F:ATP binding"/>
    <property type="evidence" value="ECO:0007669"/>
    <property type="project" value="UniProtKB-KW"/>
</dbReference>
<dbReference type="InterPro" id="IPR019760">
    <property type="entry name" value="DNA-dir_DNA_pol_A_CS"/>
</dbReference>
<evidence type="ECO:0000256" key="17">
    <source>
        <dbReference type="ARBA" id="ARBA00022932"/>
    </source>
</evidence>
<dbReference type="SMART" id="SM00487">
    <property type="entry name" value="DEXDc"/>
    <property type="match status" value="1"/>
</dbReference>
<dbReference type="Proteomes" id="UP000265040">
    <property type="component" value="Chromosome 1"/>
</dbReference>
<feature type="region of interest" description="Disordered" evidence="28">
    <location>
        <begin position="214"/>
        <end position="238"/>
    </location>
</feature>
<evidence type="ECO:0000256" key="5">
    <source>
        <dbReference type="ARBA" id="ARBA00012417"/>
    </source>
</evidence>
<dbReference type="CDD" id="cd08638">
    <property type="entry name" value="DNA_pol_A_theta"/>
    <property type="match status" value="1"/>
</dbReference>
<dbReference type="FunFam" id="1.10.3380.20:FF:000001">
    <property type="entry name" value="DNA polymerase theta"/>
    <property type="match status" value="1"/>
</dbReference>
<feature type="compositionally biased region" description="Low complexity" evidence="28">
    <location>
        <begin position="104"/>
        <end position="116"/>
    </location>
</feature>
<dbReference type="GO" id="GO:0003887">
    <property type="term" value="F:DNA-directed DNA polymerase activity"/>
    <property type="evidence" value="ECO:0007669"/>
    <property type="project" value="UniProtKB-KW"/>
</dbReference>
<keyword evidence="11" id="KW-0548">Nucleotidyltransferase</keyword>
<dbReference type="InterPro" id="IPR001650">
    <property type="entry name" value="Helicase_C-like"/>
</dbReference>
<dbReference type="InterPro" id="IPR012337">
    <property type="entry name" value="RNaseH-like_sf"/>
</dbReference>
<accession>A0A7N6BD25</accession>
<reference evidence="31" key="2">
    <citation type="submission" date="2025-08" db="UniProtKB">
        <authorList>
            <consortium name="Ensembl"/>
        </authorList>
    </citation>
    <scope>IDENTIFICATION</scope>
</reference>
<dbReference type="Gene3D" id="1.20.1060.10">
    <property type="entry name" value="Taq DNA Polymerase, Chain T, domain 4"/>
    <property type="match status" value="1"/>
</dbReference>
<reference evidence="31" key="3">
    <citation type="submission" date="2025-09" db="UniProtKB">
        <authorList>
            <consortium name="Ensembl"/>
        </authorList>
    </citation>
    <scope>IDENTIFICATION</scope>
</reference>
<dbReference type="FunFam" id="1.20.1060.10:FF:000002">
    <property type="entry name" value="Polymerase (DNA directed), theta"/>
    <property type="match status" value="1"/>
</dbReference>
<dbReference type="InterPro" id="IPR014001">
    <property type="entry name" value="Helicase_ATP-bd"/>
</dbReference>
<dbReference type="EC" id="2.7.7.7" evidence="5"/>
<dbReference type="InterPro" id="IPR027417">
    <property type="entry name" value="P-loop_NTPase"/>
</dbReference>
<keyword evidence="13" id="KW-0227">DNA damage</keyword>
<dbReference type="InterPro" id="IPR043502">
    <property type="entry name" value="DNA/RNA_pol_sf"/>
</dbReference>
<dbReference type="InterPro" id="IPR046931">
    <property type="entry name" value="HTH_61"/>
</dbReference>
<keyword evidence="9" id="KW-0597">Phosphoprotein</keyword>
<comment type="subcellular location">
    <subcellularLocation>
        <location evidence="3">Chromosome</location>
    </subcellularLocation>
    <subcellularLocation>
        <location evidence="2">Nucleus</location>
    </subcellularLocation>
</comment>
<feature type="compositionally biased region" description="Basic and acidic residues" evidence="28">
    <location>
        <begin position="1164"/>
        <end position="1218"/>
    </location>
</feature>
<feature type="compositionally biased region" description="Low complexity" evidence="28">
    <location>
        <begin position="1421"/>
        <end position="1435"/>
    </location>
</feature>
<evidence type="ECO:0000256" key="27">
    <source>
        <dbReference type="ARBA" id="ARBA00078930"/>
    </source>
</evidence>
<feature type="region of interest" description="Disordered" evidence="28">
    <location>
        <begin position="42"/>
        <end position="61"/>
    </location>
</feature>
<feature type="compositionally biased region" description="Basic and acidic residues" evidence="28">
    <location>
        <begin position="1228"/>
        <end position="1241"/>
    </location>
</feature>
<dbReference type="Ensembl" id="ENSATET00000044302.2">
    <property type="protein sequence ID" value="ENSATEP00000061160.2"/>
    <property type="gene ID" value="ENSATEG00000020362.3"/>
</dbReference>
<feature type="domain" description="Helicase C-terminal" evidence="30">
    <location>
        <begin position="559"/>
        <end position="786"/>
    </location>
</feature>
<dbReference type="GeneTree" id="ENSGT00940000158694"/>
<dbReference type="InParanoid" id="A0A7N6BD25"/>
<keyword evidence="17" id="KW-0239">DNA-directed DNA polymerase</keyword>
<evidence type="ECO:0000313" key="31">
    <source>
        <dbReference type="Ensembl" id="ENSATEP00000061160.2"/>
    </source>
</evidence>
<feature type="compositionally biased region" description="Basic and acidic residues" evidence="28">
    <location>
        <begin position="1739"/>
        <end position="1763"/>
    </location>
</feature>
<proteinExistence type="inferred from homology"/>
<dbReference type="EC" id="2.7.7.49" evidence="6"/>
<keyword evidence="32" id="KW-1185">Reference proteome</keyword>
<keyword evidence="8" id="KW-0158">Chromosome</keyword>
<evidence type="ECO:0000256" key="24">
    <source>
        <dbReference type="ARBA" id="ARBA00049244"/>
    </source>
</evidence>
<feature type="region of interest" description="Disordered" evidence="28">
    <location>
        <begin position="1125"/>
        <end position="1298"/>
    </location>
</feature>
<evidence type="ECO:0000256" key="7">
    <source>
        <dbReference type="ARBA" id="ARBA00012551"/>
    </source>
</evidence>
<dbReference type="CDD" id="cd18026">
    <property type="entry name" value="DEXHc_POLQ-like"/>
    <property type="match status" value="1"/>
</dbReference>
<dbReference type="GeneID" id="113161578"/>
<dbReference type="Pfam" id="PF00270">
    <property type="entry name" value="DEAD"/>
    <property type="match status" value="1"/>
</dbReference>
<dbReference type="Gene3D" id="1.10.3380.20">
    <property type="match status" value="1"/>
</dbReference>
<keyword evidence="12" id="KW-0547">Nucleotide-binding</keyword>
<evidence type="ECO:0000256" key="2">
    <source>
        <dbReference type="ARBA" id="ARBA00004123"/>
    </source>
</evidence>
<evidence type="ECO:0000256" key="4">
    <source>
        <dbReference type="ARBA" id="ARBA00007705"/>
    </source>
</evidence>
<keyword evidence="16" id="KW-0067">ATP-binding</keyword>
<dbReference type="Gene3D" id="3.30.70.370">
    <property type="match status" value="1"/>
</dbReference>
<dbReference type="InterPro" id="IPR002298">
    <property type="entry name" value="DNA_polymerase_A"/>
</dbReference>
<dbReference type="GO" id="GO:0003677">
    <property type="term" value="F:DNA binding"/>
    <property type="evidence" value="ECO:0007669"/>
    <property type="project" value="InterPro"/>
</dbReference>
<evidence type="ECO:0000256" key="13">
    <source>
        <dbReference type="ARBA" id="ARBA00022763"/>
    </source>
</evidence>
<feature type="compositionally biased region" description="Basic and acidic residues" evidence="28">
    <location>
        <begin position="120"/>
        <end position="144"/>
    </location>
</feature>
<feature type="compositionally biased region" description="Polar residues" evidence="28">
    <location>
        <begin position="1376"/>
        <end position="1402"/>
    </location>
</feature>
<dbReference type="PANTHER" id="PTHR10133">
    <property type="entry name" value="DNA POLYMERASE I"/>
    <property type="match status" value="1"/>
</dbReference>
<dbReference type="GO" id="GO:0005694">
    <property type="term" value="C:chromosome"/>
    <property type="evidence" value="ECO:0007669"/>
    <property type="project" value="UniProtKB-SubCell"/>
</dbReference>
<dbReference type="SMART" id="SM00482">
    <property type="entry name" value="POLAc"/>
    <property type="match status" value="1"/>
</dbReference>
<dbReference type="Pfam" id="PF21099">
    <property type="entry name" value="POLQ_helical"/>
    <property type="match status" value="1"/>
</dbReference>
<dbReference type="GO" id="GO:0006261">
    <property type="term" value="P:DNA-templated DNA replication"/>
    <property type="evidence" value="ECO:0007669"/>
    <property type="project" value="InterPro"/>
</dbReference>
<evidence type="ECO:0000256" key="8">
    <source>
        <dbReference type="ARBA" id="ARBA00022454"/>
    </source>
</evidence>
<reference evidence="31" key="1">
    <citation type="submission" date="2021-04" db="EMBL/GenBank/DDBJ databases">
        <authorList>
            <consortium name="Wellcome Sanger Institute Data Sharing"/>
        </authorList>
    </citation>
    <scope>NUCLEOTIDE SEQUENCE [LARGE SCALE GENOMIC DNA]</scope>
</reference>
<sequence length="2766" mass="304995">MSTLGPPPKKKSYMGQHQIKNKKCHQAPDDPPEVNSLLQKKHYVSNKANRPENRGSHIGGAAMFPLGESTLALDEEMVQVLDAVDSVKPAACPTTANGGAQEEPASSAAPSRSLAPTAHSKKERDRAPLQPIDDQRSHRSLMTDERLCGRNSDCKRPGWTADCKDLAQKLLFSEDSEEAEQAQRGLSMPASACVSVPQYQEIKNNCQADSFNNRQKQIHRRKSSPPNNEESCSNRNSDLPLDVSRDYILFSPTRLAAAKKKSKLQPSLQNQSASVLTVPSGLELSTLSVTLSQPGIALCAPTEQTEKLLLSSWGLPKPVLERYQKHGVTQMFEWQAQCLTVGQVLQGGNLVYSAPTSAGKTLVSELLMLKRVLETKRKALFILPFVSVAKEKMHYLQSVFEEAGVRVEGYMGSTKAAGGFTALDVAVCTIEKANSLINRLIEEDSMGLLGMVVVDELHMVGDSGRGYLLELLLTKIRYIAQKQNTTGSLSEGVQIIGMSATLPNLSLLASWLGAELYQTDYRPVPLQEHLKVGCNFYDKSLSVIRQFTPALHIKGDDDHIVSLCYETVREGHSVLLFCPSKNWCEKLADSIAREFYNLRLNDHQGDTDAQTVCLDQEGLVNVIAQLKRTPAGLDLILQRTVPWGVAFHHAGLTFDERDVLEGAFRQGMVRVLAATSTLSSGVNLPARRVIIRTPTFNGHLLDPLTYKQMAGRAGRKGVDTTGESVLVCKEAERQKGISLLRGTLQPISSCLVRREGEGVTTSMLRAILEIIVGGVASTPQDVRLYASCSLLAASMKCDGQKQSNEETNKGAIEACVEWLMENEFISIQKDEQEERYCPTQLGAATLSSSLSPPEALGIFADLQRAMKGFVLENDLHILYLITPLYAEWTTIDWYQFFCLWEQLSSSMKRVAELVGVQEGFLARSVSCKLVAKTEKQRRQMAVHKRFFTTLVLQDLVNEVPLGTVASKYNCNRGQLQSLQQSASTYAGMVMIFCKRLGWHNMELLLSQYQTRLSFGVQRELVDLVRVSLLNATRARALYAQGLCTVAELARATVADVEKALRNAVPFKSSKRAVDESEMEAAERRNLRCVWVTGGRALTEQEAAIEIVSEARLLLQEDLAQLGVQWDPTTLPPGAPTLSNLDDHHSSDTDSSVSYISPQEAKAGSSREGEGHRLNKSESKDTDKHREGIKPEKQKLENKMPTGEARREQPKKAQDRTETEVGQTGNHVAVERDNVAKIEETNAKLSMENAPENPDEIRERPEQEMGECKTSEERGGQKSEGTVSMKERGQAKPSIPDRSLTQELAQIVSSLPQLLPHAQPSPSPMPPPRFRTLISRVGEETVSPKSSKGDGTTGLVASPLQPGRLKHSRALSKVLHSIQTDKSLQNDVDTAPTSCPPSDSTGQAPGHVPQTPPTVSAPTIDSPLSSSPASVPLFSPKAKRRRMEGAEMDKFSSPELYAGEEGDEEVQGNVKKGEESFGDSFELDTQTERIILQQSYQRGIGNDRAMNQLVETEEAKEVEMVEMCTHSVTGKDGLEAPDSASHRFNISLTDSQMELILNSSHQISPGLADDNLEEDKNQDGSNDNEAPEANPVASESFNRSSSFLFDSLYDSSLLAGLSPEQLADQEEPVGQDIKDKWPLPSTQDQRCSEFLANREAERQEAVQWGESSFNLSEWGDTLLVGEHFLERQSLLRHTGRTQKEQEDCDRQAQQCNTDYEQFKNNQGHMHKFKQFTSCQNNIKPGERQRRINKDGENEEQMEKEREQGKTNVLLLDNVPVGTPHCSPGLQEIFDRWPSMSEQTCQNPTTGHADTQRLINAANTLKASDLPQPTIHEDRKREELNAQSAAAENDSPLVHLSRHDAGNATERPGSAGDLIPPTQETPPVTPRVKLTTSSVQSPLTARPLNQSTPSALGLHKPSALKCPESRTGQSNHLPEPVPANKHLTSTFDHHHKCHLGQAPKTKRLTEPEVTSVPCSTSETKGVLQTGPNLSSPQNCASLSIPCPKLPSDTDSAVDEGFSLQLSQDKSLCSSNSGTFTIIDVASDRCLFDTFIEEWKTKERYSLVLACEKREHRLQPLNEIGGKHKRVSAAHQNPNRADGFPVRDSDGLVIIGLSVCWGARDAYYISLQKEQNKGLSSSLAPPPLDDDLPVNERLEQVKTCLSRPSAGHRGGVVITYDIIQVYKRLVLGCGISLEGNCEDPKVACWLVDPGSEERTLPNMVTVYCPEELHLLDGLGNGNAYCPRVRAATKSVLILAVMNHLSGVLEKDGMLDLFRNMEMPSQVCLALLELNGVGFSVQECERQKHVMQAKLTALESQAYNLAGHSFSLTSIDDIAQVLFLELHLPPNGDVSGSKSKKTLGYTRRGGGRVRLGKQFSTTKDVLEKLCPLHPLPGVILEWRRITNALTKVVFPLQREKQYHPTLAMDRIYPIAQTHTATGRVSFTEPNIQNVPKDFQIYMPTVVGESPPSQSGSEITKPGKQRRSVVPSVAAGTAEQGPAFSVSMRHAFIPFSGGMILAADYSQLELRVLAHLSKDQRLIQVLNLGADVFRCIAAEWKSVDPETVKDDLRQHAKQICYGIIYGMGAKSLGEQMGVEENDAACYIESFKARYKGINAFLKQTVKNCVKNGYVQTLKGRRRYLPGITNTNTHIKAHAERQAVNTTVQGSAADIVKLATVNIQKRLQKTYPAAPLSHQHTHSVNNRCRAGTSHLRGAYFVLQLHDELIYETTEEDLIQVAQIVKREMESAVKLYVKLKVKVKVGPSWGNLQDLDL</sequence>
<organism evidence="31 32">
    <name type="scientific">Anabas testudineus</name>
    <name type="common">Climbing perch</name>
    <name type="synonym">Anthias testudineus</name>
    <dbReference type="NCBI Taxonomy" id="64144"/>
    <lineage>
        <taxon>Eukaryota</taxon>
        <taxon>Metazoa</taxon>
        <taxon>Chordata</taxon>
        <taxon>Craniata</taxon>
        <taxon>Vertebrata</taxon>
        <taxon>Euteleostomi</taxon>
        <taxon>Actinopterygii</taxon>
        <taxon>Neopterygii</taxon>
        <taxon>Teleostei</taxon>
        <taxon>Neoteleostei</taxon>
        <taxon>Acanthomorphata</taxon>
        <taxon>Anabantaria</taxon>
        <taxon>Anabantiformes</taxon>
        <taxon>Anabantoidei</taxon>
        <taxon>Anabantidae</taxon>
        <taxon>Anabas</taxon>
    </lineage>
</organism>
<dbReference type="InterPro" id="IPR001098">
    <property type="entry name" value="DNA-dir_DNA_pol_A_palm_dom"/>
</dbReference>
<evidence type="ECO:0000256" key="6">
    <source>
        <dbReference type="ARBA" id="ARBA00012493"/>
    </source>
</evidence>
<dbReference type="GO" id="GO:0005634">
    <property type="term" value="C:nucleus"/>
    <property type="evidence" value="ECO:0007669"/>
    <property type="project" value="UniProtKB-SubCell"/>
</dbReference>
<evidence type="ECO:0000256" key="10">
    <source>
        <dbReference type="ARBA" id="ARBA00022679"/>
    </source>
</evidence>
<feature type="domain" description="Helicase ATP-binding" evidence="29">
    <location>
        <begin position="341"/>
        <end position="520"/>
    </location>
</feature>
<feature type="region of interest" description="Disordered" evidence="28">
    <location>
        <begin position="1858"/>
        <end position="1912"/>
    </location>
</feature>
<dbReference type="SUPFAM" id="SSF53098">
    <property type="entry name" value="Ribonuclease H-like"/>
    <property type="match status" value="1"/>
</dbReference>
<dbReference type="InterPro" id="IPR036397">
    <property type="entry name" value="RNaseH_sf"/>
</dbReference>
<dbReference type="GO" id="GO:0016787">
    <property type="term" value="F:hydrolase activity"/>
    <property type="evidence" value="ECO:0007669"/>
    <property type="project" value="UniProtKB-KW"/>
</dbReference>
<dbReference type="FunFam" id="3.40.50.300:FF:000753">
    <property type="entry name" value="Polymerase (DNA directed), theta"/>
    <property type="match status" value="1"/>
</dbReference>
<evidence type="ECO:0000256" key="26">
    <source>
        <dbReference type="ARBA" id="ARBA00074669"/>
    </source>
</evidence>
<keyword evidence="19" id="KW-0234">DNA repair</keyword>
<evidence type="ECO:0000256" key="11">
    <source>
        <dbReference type="ARBA" id="ARBA00022695"/>
    </source>
</evidence>
<dbReference type="Gene3D" id="3.30.420.10">
    <property type="entry name" value="Ribonuclease H-like superfamily/Ribonuclease H"/>
    <property type="match status" value="1"/>
</dbReference>
<evidence type="ECO:0000256" key="22">
    <source>
        <dbReference type="ARBA" id="ARBA00047995"/>
    </source>
</evidence>
<dbReference type="SUPFAM" id="SSF56672">
    <property type="entry name" value="DNA/RNA polymerases"/>
    <property type="match status" value="1"/>
</dbReference>
<keyword evidence="15" id="KW-0347">Helicase</keyword>
<dbReference type="GO" id="GO:2000042">
    <property type="term" value="P:negative regulation of double-strand break repair via homologous recombination"/>
    <property type="evidence" value="ECO:0007669"/>
    <property type="project" value="UniProtKB-ARBA"/>
</dbReference>
<feature type="region of interest" description="Disordered" evidence="28">
    <location>
        <begin position="1949"/>
        <end position="1986"/>
    </location>
</feature>
<comment type="catalytic activity">
    <reaction evidence="22">
        <text>ATP + H2O = ADP + phosphate + H(+)</text>
        <dbReference type="Rhea" id="RHEA:13065"/>
        <dbReference type="ChEBI" id="CHEBI:15377"/>
        <dbReference type="ChEBI" id="CHEBI:15378"/>
        <dbReference type="ChEBI" id="CHEBI:30616"/>
        <dbReference type="ChEBI" id="CHEBI:43474"/>
        <dbReference type="ChEBI" id="CHEBI:456216"/>
        <dbReference type="EC" id="3.6.4.12"/>
    </reaction>
</comment>
<keyword evidence="14" id="KW-0378">Hydrolase</keyword>
<dbReference type="PROSITE" id="PS51192">
    <property type="entry name" value="HELICASE_ATP_BIND_1"/>
    <property type="match status" value="1"/>
</dbReference>
<dbReference type="Pfam" id="PF00476">
    <property type="entry name" value="DNA_pol_A"/>
    <property type="match status" value="1"/>
</dbReference>
<feature type="compositionally biased region" description="Basic and acidic residues" evidence="28">
    <location>
        <begin position="1442"/>
        <end position="1451"/>
    </location>
</feature>
<evidence type="ECO:0000256" key="16">
    <source>
        <dbReference type="ARBA" id="ARBA00022840"/>
    </source>
</evidence>
<dbReference type="Gene3D" id="3.40.50.300">
    <property type="entry name" value="P-loop containing nucleotide triphosphate hydrolases"/>
    <property type="match status" value="2"/>
</dbReference>
<evidence type="ECO:0000256" key="21">
    <source>
        <dbReference type="ARBA" id="ARBA00023268"/>
    </source>
</evidence>
<comment type="catalytic activity">
    <reaction evidence="23">
        <text>DNA(n) + a 2'-deoxyribonucleoside 5'-triphosphate = DNA(n+1) + diphosphate</text>
        <dbReference type="Rhea" id="RHEA:22508"/>
        <dbReference type="Rhea" id="RHEA-COMP:17339"/>
        <dbReference type="Rhea" id="RHEA-COMP:17340"/>
        <dbReference type="ChEBI" id="CHEBI:33019"/>
        <dbReference type="ChEBI" id="CHEBI:61560"/>
        <dbReference type="ChEBI" id="CHEBI:173112"/>
        <dbReference type="EC" id="2.7.7.49"/>
    </reaction>
</comment>
<dbReference type="GO" id="GO:0003678">
    <property type="term" value="F:DNA helicase activity"/>
    <property type="evidence" value="ECO:0007669"/>
    <property type="project" value="UniProtKB-EC"/>
</dbReference>
<dbReference type="PROSITE" id="PS00447">
    <property type="entry name" value="DNA_POLYMERASE_A"/>
    <property type="match status" value="1"/>
</dbReference>
<evidence type="ECO:0000256" key="9">
    <source>
        <dbReference type="ARBA" id="ARBA00022553"/>
    </source>
</evidence>
<dbReference type="PROSITE" id="PS51194">
    <property type="entry name" value="HELICASE_CTER"/>
    <property type="match status" value="1"/>
</dbReference>
<evidence type="ECO:0000256" key="12">
    <source>
        <dbReference type="ARBA" id="ARBA00022741"/>
    </source>
</evidence>
<dbReference type="SUPFAM" id="SSF158702">
    <property type="entry name" value="Sec63 N-terminal domain-like"/>
    <property type="match status" value="1"/>
</dbReference>
<dbReference type="InterPro" id="IPR011545">
    <property type="entry name" value="DEAD/DEAH_box_helicase_dom"/>
</dbReference>
<feature type="compositionally biased region" description="Low complexity" evidence="28">
    <location>
        <begin position="224"/>
        <end position="237"/>
    </location>
</feature>
<keyword evidence="20" id="KW-0539">Nucleus</keyword>
<evidence type="ECO:0000256" key="1">
    <source>
        <dbReference type="ARBA" id="ARBA00001946"/>
    </source>
</evidence>
<dbReference type="Pfam" id="PF00271">
    <property type="entry name" value="Helicase_C"/>
    <property type="match status" value="1"/>
</dbReference>
<evidence type="ECO:0000256" key="25">
    <source>
        <dbReference type="ARBA" id="ARBA00062978"/>
    </source>
</evidence>
<feature type="region of interest" description="Disordered" evidence="28">
    <location>
        <begin position="1562"/>
        <end position="1594"/>
    </location>
</feature>
<keyword evidence="18" id="KW-0007">Acetylation</keyword>
<dbReference type="GO" id="GO:0097681">
    <property type="term" value="P:double-strand break repair via alternative nonhomologous end joining"/>
    <property type="evidence" value="ECO:0007669"/>
    <property type="project" value="UniProtKB-ARBA"/>
</dbReference>
<comment type="subunit">
    <text evidence="25">Homomultimer; forms homodimers and homotetramers. Interacts with RAD51. Interacts with ORC2 and ORC4. Interacts with RHNO1; interaction takes place during mitosis and promotes POLQ recruitment to DNA damage sites. Interacts (when phosphorylated) with TOPBP1 (via BRCT domains 7 and 8); promoting POLQ recruitment to DNA damage sites.</text>
</comment>
<evidence type="ECO:0000259" key="29">
    <source>
        <dbReference type="PROSITE" id="PS51192"/>
    </source>
</evidence>
<dbReference type="SUPFAM" id="SSF52540">
    <property type="entry name" value="P-loop containing nucleoside triphosphate hydrolases"/>
    <property type="match status" value="1"/>
</dbReference>
<feature type="compositionally biased region" description="Polar residues" evidence="28">
    <location>
        <begin position="1888"/>
        <end position="1908"/>
    </location>
</feature>
<feature type="region of interest" description="Disordered" evidence="28">
    <location>
        <begin position="1"/>
        <end position="37"/>
    </location>
</feature>
<evidence type="ECO:0000256" key="23">
    <source>
        <dbReference type="ARBA" id="ARBA00048173"/>
    </source>
</evidence>
<evidence type="ECO:0000256" key="14">
    <source>
        <dbReference type="ARBA" id="ARBA00022801"/>
    </source>
</evidence>
<evidence type="ECO:0000256" key="20">
    <source>
        <dbReference type="ARBA" id="ARBA00023242"/>
    </source>
</evidence>
<dbReference type="RefSeq" id="XP_026215032.1">
    <property type="nucleotide sequence ID" value="XM_026359247.1"/>
</dbReference>
<evidence type="ECO:0000313" key="32">
    <source>
        <dbReference type="Proteomes" id="UP000265040"/>
    </source>
</evidence>
<comment type="catalytic activity">
    <reaction evidence="24">
        <text>DNA(n) + a 2'-deoxyribonucleoside 5'-triphosphate = DNA(n+1) + diphosphate</text>
        <dbReference type="Rhea" id="RHEA:22508"/>
        <dbReference type="Rhea" id="RHEA-COMP:17339"/>
        <dbReference type="Rhea" id="RHEA-COMP:17340"/>
        <dbReference type="ChEBI" id="CHEBI:33019"/>
        <dbReference type="ChEBI" id="CHEBI:61560"/>
        <dbReference type="ChEBI" id="CHEBI:173112"/>
        <dbReference type="EC" id="2.7.7.7"/>
    </reaction>
</comment>
<name>A0A7N6BD25_ANATE</name>
<evidence type="ECO:0000256" key="19">
    <source>
        <dbReference type="ARBA" id="ARBA00023204"/>
    </source>
</evidence>
<evidence type="ECO:0000256" key="3">
    <source>
        <dbReference type="ARBA" id="ARBA00004286"/>
    </source>
</evidence>
<dbReference type="PRINTS" id="PR00868">
    <property type="entry name" value="DNAPOLI"/>
</dbReference>
<evidence type="ECO:0000259" key="30">
    <source>
        <dbReference type="PROSITE" id="PS51194"/>
    </source>
</evidence>
<feature type="region of interest" description="Disordered" evidence="28">
    <location>
        <begin position="92"/>
        <end position="144"/>
    </location>
</feature>